<accession>A0AAD9AIP7</accession>
<evidence type="ECO:0000313" key="2">
    <source>
        <dbReference type="Proteomes" id="UP001243330"/>
    </source>
</evidence>
<gene>
    <name evidence="1" type="ORF">CCHR01_08934</name>
</gene>
<comment type="caution">
    <text evidence="1">The sequence shown here is derived from an EMBL/GenBank/DDBJ whole genome shotgun (WGS) entry which is preliminary data.</text>
</comment>
<dbReference type="EMBL" id="JAQOWY010000171">
    <property type="protein sequence ID" value="KAK1848472.1"/>
    <property type="molecule type" value="Genomic_DNA"/>
</dbReference>
<name>A0AAD9AIP7_9PEZI</name>
<organism evidence="1 2">
    <name type="scientific">Colletotrichum chrysophilum</name>
    <dbReference type="NCBI Taxonomy" id="1836956"/>
    <lineage>
        <taxon>Eukaryota</taxon>
        <taxon>Fungi</taxon>
        <taxon>Dikarya</taxon>
        <taxon>Ascomycota</taxon>
        <taxon>Pezizomycotina</taxon>
        <taxon>Sordariomycetes</taxon>
        <taxon>Hypocreomycetidae</taxon>
        <taxon>Glomerellales</taxon>
        <taxon>Glomerellaceae</taxon>
        <taxon>Colletotrichum</taxon>
        <taxon>Colletotrichum gloeosporioides species complex</taxon>
    </lineage>
</organism>
<reference evidence="1" key="1">
    <citation type="submission" date="2023-01" db="EMBL/GenBank/DDBJ databases">
        <title>Colletotrichum chrysophilum M932 genome sequence.</title>
        <authorList>
            <person name="Baroncelli R."/>
        </authorList>
    </citation>
    <scope>NUCLEOTIDE SEQUENCE</scope>
    <source>
        <strain evidence="1">M932</strain>
    </source>
</reference>
<sequence>MISFYNSHLSVVSMEQPDMESGASVTVHTTKDQSALSVRSRCVPLC</sequence>
<dbReference type="Proteomes" id="UP001243330">
    <property type="component" value="Unassembled WGS sequence"/>
</dbReference>
<evidence type="ECO:0000313" key="1">
    <source>
        <dbReference type="EMBL" id="KAK1848472.1"/>
    </source>
</evidence>
<dbReference type="AlphaFoldDB" id="A0AAD9AIP7"/>
<protein>
    <submittedName>
        <fullName evidence="1">Uncharacterized protein</fullName>
    </submittedName>
</protein>
<proteinExistence type="predicted"/>
<keyword evidence="2" id="KW-1185">Reference proteome</keyword>